<feature type="region of interest" description="Disordered" evidence="2">
    <location>
        <begin position="408"/>
        <end position="500"/>
    </location>
</feature>
<keyword evidence="1" id="KW-0862">Zinc</keyword>
<feature type="region of interest" description="Disordered" evidence="2">
    <location>
        <begin position="303"/>
        <end position="325"/>
    </location>
</feature>
<feature type="compositionally biased region" description="Low complexity" evidence="2">
    <location>
        <begin position="471"/>
        <end position="492"/>
    </location>
</feature>
<dbReference type="OrthoDB" id="7295497at2759"/>
<dbReference type="Gene3D" id="3.30.160.60">
    <property type="entry name" value="Classic Zinc Finger"/>
    <property type="match status" value="1"/>
</dbReference>
<feature type="region of interest" description="Disordered" evidence="2">
    <location>
        <begin position="89"/>
        <end position="127"/>
    </location>
</feature>
<dbReference type="PANTHER" id="PTHR46179:SF19">
    <property type="entry name" value="C2H2 FINGER DOMAIN TRANSCRIPTION FACTOR (EUROFUNG)-RELATED"/>
    <property type="match status" value="1"/>
</dbReference>
<evidence type="ECO:0000256" key="1">
    <source>
        <dbReference type="PROSITE-ProRule" id="PRU00042"/>
    </source>
</evidence>
<feature type="compositionally biased region" description="Low complexity" evidence="2">
    <location>
        <begin position="212"/>
        <end position="223"/>
    </location>
</feature>
<keyword evidence="4" id="KW-0647">Proteasome</keyword>
<keyword evidence="1" id="KW-0479">Metal-binding</keyword>
<dbReference type="Proteomes" id="UP000824596">
    <property type="component" value="Unassembled WGS sequence"/>
</dbReference>
<dbReference type="GO" id="GO:0000502">
    <property type="term" value="C:proteasome complex"/>
    <property type="evidence" value="ECO:0007669"/>
    <property type="project" value="UniProtKB-KW"/>
</dbReference>
<evidence type="ECO:0000313" key="4">
    <source>
        <dbReference type="EMBL" id="KAH0968340.1"/>
    </source>
</evidence>
<feature type="compositionally biased region" description="Polar residues" evidence="2">
    <location>
        <begin position="544"/>
        <end position="555"/>
    </location>
</feature>
<evidence type="ECO:0000259" key="3">
    <source>
        <dbReference type="PROSITE" id="PS50157"/>
    </source>
</evidence>
<dbReference type="PROSITE" id="PS50157">
    <property type="entry name" value="ZINC_FINGER_C2H2_2"/>
    <property type="match status" value="1"/>
</dbReference>
<dbReference type="PROSITE" id="PS00028">
    <property type="entry name" value="ZINC_FINGER_C2H2_1"/>
    <property type="match status" value="1"/>
</dbReference>
<gene>
    <name evidence="4" type="ORF">HRG_00982</name>
</gene>
<evidence type="ECO:0000256" key="2">
    <source>
        <dbReference type="SAM" id="MobiDB-lite"/>
    </source>
</evidence>
<organism evidence="4 5">
    <name type="scientific">Hirsutella rhossiliensis</name>
    <dbReference type="NCBI Taxonomy" id="111463"/>
    <lineage>
        <taxon>Eukaryota</taxon>
        <taxon>Fungi</taxon>
        <taxon>Dikarya</taxon>
        <taxon>Ascomycota</taxon>
        <taxon>Pezizomycotina</taxon>
        <taxon>Sordariomycetes</taxon>
        <taxon>Hypocreomycetidae</taxon>
        <taxon>Hypocreales</taxon>
        <taxon>Ophiocordycipitaceae</taxon>
        <taxon>Hirsutella</taxon>
    </lineage>
</organism>
<name>A0A9P8N7E6_9HYPO</name>
<dbReference type="GeneID" id="68350111"/>
<sequence>MITFFPPSDAYEPFSREHAERLPDQQRRHQQQQIQDFGLPLDCLRICAALDHPRSLHFPIALNTSSDNSNSASDANLLSLQAMHPDSWGSVSHLTPKQARLSHQRQSSLSSSLGSAGPASPFAGQMSNPQIAVTDPAVDGFADMHPHDVSGPQASAFYQFPKPINSYLGCNNLEAPIPDKMAYPVTIPGPTQRPRADRSLLPAPDFASSCNRSRPASVASSAAGDSPATPNAGESDQVDRRRTEYCNVPKLDRTMTDVYGDELYSPNFAITSTSPSQSQTLTSPTNDIFSQRINAANSQHLNAAHSPSSTASRTRSPFRTGSPFVSSTASHATLAVYNNTMRRAREGAKAQQAASSTHQQGDGSLRTDAEVETPKTISPKDAMLEFGEADGNANFPLFPQDASTFVMEPTPKGASADGPESDDPYMESSDYHGTGAPATATAGFQPTQMSPNIPAPQQYPFDSEARVVQHTPPRLSPSGSSSIASSSTTPTSVQRPPGTGADGGTYTCTYHGCTLRFETPLLLQKHKREGHRQTQGLGGPREASISSGMLNTQSGPHRCDRINPSTGKSCDTVFSRPYDLTRHEDTIHNARKQKVRCDMCTEEKTFSRADALTRHYRVCHPEVELPGKHKRQGST</sequence>
<dbReference type="AlphaFoldDB" id="A0A9P8N7E6"/>
<dbReference type="RefSeq" id="XP_044725853.1">
    <property type="nucleotide sequence ID" value="XM_044859453.1"/>
</dbReference>
<accession>A0A9P8N7E6</accession>
<evidence type="ECO:0000313" key="5">
    <source>
        <dbReference type="Proteomes" id="UP000824596"/>
    </source>
</evidence>
<keyword evidence="1" id="KW-0863">Zinc-finger</keyword>
<feature type="compositionally biased region" description="Low complexity" evidence="2">
    <location>
        <begin position="107"/>
        <end position="121"/>
    </location>
</feature>
<feature type="compositionally biased region" description="Low complexity" evidence="2">
    <location>
        <begin position="303"/>
        <end position="320"/>
    </location>
</feature>
<protein>
    <submittedName>
        <fullName evidence="4">26S proteasome regulatory subunit-like protein</fullName>
    </submittedName>
</protein>
<feature type="region of interest" description="Disordered" evidence="2">
    <location>
        <begin position="344"/>
        <end position="372"/>
    </location>
</feature>
<dbReference type="EMBL" id="JAIZPD010000001">
    <property type="protein sequence ID" value="KAH0968340.1"/>
    <property type="molecule type" value="Genomic_DNA"/>
</dbReference>
<feature type="compositionally biased region" description="Polar residues" evidence="2">
    <location>
        <begin position="352"/>
        <end position="362"/>
    </location>
</feature>
<feature type="domain" description="C2H2-type" evidence="3">
    <location>
        <begin position="557"/>
        <end position="593"/>
    </location>
</feature>
<keyword evidence="5" id="KW-1185">Reference proteome</keyword>
<feature type="region of interest" description="Disordered" evidence="2">
    <location>
        <begin position="530"/>
        <end position="564"/>
    </location>
</feature>
<dbReference type="InterPro" id="IPR013087">
    <property type="entry name" value="Znf_C2H2_type"/>
</dbReference>
<comment type="caution">
    <text evidence="4">The sequence shown here is derived from an EMBL/GenBank/DDBJ whole genome shotgun (WGS) entry which is preliminary data.</text>
</comment>
<feature type="compositionally biased region" description="Basic and acidic residues" evidence="2">
    <location>
        <begin position="237"/>
        <end position="246"/>
    </location>
</feature>
<dbReference type="InterPro" id="IPR051061">
    <property type="entry name" value="Zinc_finger_trans_reg"/>
</dbReference>
<dbReference type="GO" id="GO:0006357">
    <property type="term" value="P:regulation of transcription by RNA polymerase II"/>
    <property type="evidence" value="ECO:0007669"/>
    <property type="project" value="TreeGrafter"/>
</dbReference>
<proteinExistence type="predicted"/>
<feature type="compositionally biased region" description="Low complexity" evidence="2">
    <location>
        <begin position="433"/>
        <end position="443"/>
    </location>
</feature>
<reference evidence="4" key="1">
    <citation type="submission" date="2021-09" db="EMBL/GenBank/DDBJ databases">
        <title>A high-quality genome of the endoparasitic fungus Hirsutella rhossiliensis with a comparison of Hirsutella genomes reveals transposable elements contributing to genome size variation.</title>
        <authorList>
            <person name="Lin R."/>
            <person name="Jiao Y."/>
            <person name="Sun X."/>
            <person name="Ling J."/>
            <person name="Xie B."/>
            <person name="Cheng X."/>
        </authorList>
    </citation>
    <scope>NUCLEOTIDE SEQUENCE</scope>
    <source>
        <strain evidence="4">HR02</strain>
    </source>
</reference>
<dbReference type="PANTHER" id="PTHR46179">
    <property type="entry name" value="ZINC FINGER PROTEIN"/>
    <property type="match status" value="1"/>
</dbReference>
<dbReference type="GO" id="GO:0008270">
    <property type="term" value="F:zinc ion binding"/>
    <property type="evidence" value="ECO:0007669"/>
    <property type="project" value="UniProtKB-KW"/>
</dbReference>
<dbReference type="SMART" id="SM00355">
    <property type="entry name" value="ZnF_C2H2"/>
    <property type="match status" value="3"/>
</dbReference>
<dbReference type="GO" id="GO:0005634">
    <property type="term" value="C:nucleus"/>
    <property type="evidence" value="ECO:0007669"/>
    <property type="project" value="TreeGrafter"/>
</dbReference>
<feature type="region of interest" description="Disordered" evidence="2">
    <location>
        <begin position="186"/>
        <end position="246"/>
    </location>
</feature>